<evidence type="ECO:0000313" key="1">
    <source>
        <dbReference type="EMBL" id="QDU24263.1"/>
    </source>
</evidence>
<protein>
    <submittedName>
        <fullName evidence="1">Uncharacterized protein</fullName>
    </submittedName>
</protein>
<evidence type="ECO:0000313" key="2">
    <source>
        <dbReference type="Proteomes" id="UP000319576"/>
    </source>
</evidence>
<organism evidence="1 2">
    <name type="scientific">Urbifossiella limnaea</name>
    <dbReference type="NCBI Taxonomy" id="2528023"/>
    <lineage>
        <taxon>Bacteria</taxon>
        <taxon>Pseudomonadati</taxon>
        <taxon>Planctomycetota</taxon>
        <taxon>Planctomycetia</taxon>
        <taxon>Gemmatales</taxon>
        <taxon>Gemmataceae</taxon>
        <taxon>Urbifossiella</taxon>
    </lineage>
</organism>
<gene>
    <name evidence="1" type="ORF">ETAA1_62770</name>
</gene>
<dbReference type="RefSeq" id="WP_145244431.1">
    <property type="nucleotide sequence ID" value="NZ_CP036273.1"/>
</dbReference>
<dbReference type="Proteomes" id="UP000319576">
    <property type="component" value="Chromosome"/>
</dbReference>
<dbReference type="KEGG" id="uli:ETAA1_62770"/>
<proteinExistence type="predicted"/>
<dbReference type="EMBL" id="CP036273">
    <property type="protein sequence ID" value="QDU24263.1"/>
    <property type="molecule type" value="Genomic_DNA"/>
</dbReference>
<sequence>MSEPANPTPAPDPVPPTVEALQRQIEELRWQLARKTTEADIHRAAVYDFYRDKLAEPPLTEDEIRELLAAPQSEESLLDILEEYERRTGG</sequence>
<name>A0A517Y381_9BACT</name>
<dbReference type="AlphaFoldDB" id="A0A517Y381"/>
<reference evidence="1 2" key="1">
    <citation type="submission" date="2019-02" db="EMBL/GenBank/DDBJ databases">
        <title>Deep-cultivation of Planctomycetes and their phenomic and genomic characterization uncovers novel biology.</title>
        <authorList>
            <person name="Wiegand S."/>
            <person name="Jogler M."/>
            <person name="Boedeker C."/>
            <person name="Pinto D."/>
            <person name="Vollmers J."/>
            <person name="Rivas-Marin E."/>
            <person name="Kohn T."/>
            <person name="Peeters S.H."/>
            <person name="Heuer A."/>
            <person name="Rast P."/>
            <person name="Oberbeckmann S."/>
            <person name="Bunk B."/>
            <person name="Jeske O."/>
            <person name="Meyerdierks A."/>
            <person name="Storesund J.E."/>
            <person name="Kallscheuer N."/>
            <person name="Luecker S."/>
            <person name="Lage O.M."/>
            <person name="Pohl T."/>
            <person name="Merkel B.J."/>
            <person name="Hornburger P."/>
            <person name="Mueller R.-W."/>
            <person name="Bruemmer F."/>
            <person name="Labrenz M."/>
            <person name="Spormann A.M."/>
            <person name="Op den Camp H."/>
            <person name="Overmann J."/>
            <person name="Amann R."/>
            <person name="Jetten M.S.M."/>
            <person name="Mascher T."/>
            <person name="Medema M.H."/>
            <person name="Devos D.P."/>
            <person name="Kaster A.-K."/>
            <person name="Ovreas L."/>
            <person name="Rohde M."/>
            <person name="Galperin M.Y."/>
            <person name="Jogler C."/>
        </authorList>
    </citation>
    <scope>NUCLEOTIDE SEQUENCE [LARGE SCALE GENOMIC DNA]</scope>
    <source>
        <strain evidence="1 2">ETA_A1</strain>
    </source>
</reference>
<keyword evidence="2" id="KW-1185">Reference proteome</keyword>
<accession>A0A517Y381</accession>